<proteinExistence type="predicted"/>
<dbReference type="EMBL" id="CP146016">
    <property type="protein sequence ID" value="WWQ59191.1"/>
    <property type="molecule type" value="Genomic_DNA"/>
</dbReference>
<dbReference type="RefSeq" id="WP_338598146.1">
    <property type="nucleotide sequence ID" value="NZ_CP146016.1"/>
</dbReference>
<organism evidence="1 2">
    <name type="scientific">Sulfolobus tengchongensis</name>
    <dbReference type="NCBI Taxonomy" id="207809"/>
    <lineage>
        <taxon>Archaea</taxon>
        <taxon>Thermoproteota</taxon>
        <taxon>Thermoprotei</taxon>
        <taxon>Sulfolobales</taxon>
        <taxon>Sulfolobaceae</taxon>
        <taxon>Sulfolobus</taxon>
    </lineage>
</organism>
<name>A0AAX4KWD4_9CREN</name>
<evidence type="ECO:0000313" key="1">
    <source>
        <dbReference type="EMBL" id="WWQ59191.1"/>
    </source>
</evidence>
<sequence>MNYEVILNLLSEKECSSFLSVCKDGKRFLLVSFCGDEKKVYSGKINGNSITYINRDNNVKFEIKIDENKNNGDDNTKIVKINEKLYVYNVDETLLSD</sequence>
<dbReference type="GeneID" id="89336432"/>
<keyword evidence="2" id="KW-1185">Reference proteome</keyword>
<gene>
    <name evidence="1" type="ORF">V6M85_06650</name>
</gene>
<dbReference type="AlphaFoldDB" id="A0AAX4KWD4"/>
<protein>
    <submittedName>
        <fullName evidence="1">Uncharacterized protein</fullName>
    </submittedName>
</protein>
<evidence type="ECO:0000313" key="2">
    <source>
        <dbReference type="Proteomes" id="UP001432202"/>
    </source>
</evidence>
<accession>A0AAX4KWD4</accession>
<reference evidence="1 2" key="1">
    <citation type="submission" date="2024-02" db="EMBL/GenBank/DDBJ databases">
        <title>STSV induces naive adaptation in Sulfolobus.</title>
        <authorList>
            <person name="Xiang X."/>
            <person name="Song M."/>
        </authorList>
    </citation>
    <scope>NUCLEOTIDE SEQUENCE [LARGE SCALE GENOMIC DNA]</scope>
    <source>
        <strain evidence="1 2">RT2</strain>
    </source>
</reference>
<dbReference type="Proteomes" id="UP001432202">
    <property type="component" value="Chromosome"/>
</dbReference>